<protein>
    <submittedName>
        <fullName evidence="3">Putative cell division protein (Putative)</fullName>
    </submittedName>
</protein>
<dbReference type="AlphaFoldDB" id="A0A0R1F9Z4"/>
<comment type="similarity">
    <text evidence="1">Belongs to the YggT family.</text>
</comment>
<proteinExistence type="inferred from homology"/>
<gene>
    <name evidence="3" type="ORF">FD22_GL000454</name>
</gene>
<organism evidence="3 4">
    <name type="scientific">Loigolactobacillus coryniformis subsp. coryniformis KCTC 3167 = DSM 20001</name>
    <dbReference type="NCBI Taxonomy" id="913848"/>
    <lineage>
        <taxon>Bacteria</taxon>
        <taxon>Bacillati</taxon>
        <taxon>Bacillota</taxon>
        <taxon>Bacilli</taxon>
        <taxon>Lactobacillales</taxon>
        <taxon>Lactobacillaceae</taxon>
        <taxon>Loigolactobacillus</taxon>
    </lineage>
</organism>
<dbReference type="PANTHER" id="PTHR33219:SF14">
    <property type="entry name" value="PROTEIN COFACTOR ASSEMBLY OF COMPLEX C SUBUNIT B CCB3, CHLOROPLASTIC-RELATED"/>
    <property type="match status" value="1"/>
</dbReference>
<feature type="transmembrane region" description="Helical" evidence="2">
    <location>
        <begin position="62"/>
        <end position="84"/>
    </location>
</feature>
<evidence type="ECO:0000256" key="1">
    <source>
        <dbReference type="ARBA" id="ARBA00010894"/>
    </source>
</evidence>
<dbReference type="InterPro" id="IPR003425">
    <property type="entry name" value="CCB3/YggT"/>
</dbReference>
<dbReference type="PATRIC" id="fig|913848.6.peg.464"/>
<dbReference type="eggNOG" id="COG0762">
    <property type="taxonomic scope" value="Bacteria"/>
</dbReference>
<dbReference type="Pfam" id="PF02325">
    <property type="entry name" value="CCB3_YggT"/>
    <property type="match status" value="1"/>
</dbReference>
<keyword evidence="2" id="KW-0812">Transmembrane</keyword>
<dbReference type="GO" id="GO:0051301">
    <property type="term" value="P:cell division"/>
    <property type="evidence" value="ECO:0007669"/>
    <property type="project" value="UniProtKB-KW"/>
</dbReference>
<keyword evidence="3" id="KW-0132">Cell division</keyword>
<accession>A0A0R1F9Z4</accession>
<keyword evidence="2" id="KW-1133">Transmembrane helix</keyword>
<sequence>MYAKGGYAVLAFVGIIFSILSRLIDVYMFIIVIYVLMSWFPNAYQTKLGQWLGRISEPYLNIFYRIIPPIAGLSFAPLVALLVLSMAQYGLGALYNIIVF</sequence>
<dbReference type="Proteomes" id="UP000051181">
    <property type="component" value="Unassembled WGS sequence"/>
</dbReference>
<evidence type="ECO:0000256" key="2">
    <source>
        <dbReference type="SAM" id="Phobius"/>
    </source>
</evidence>
<dbReference type="PANTHER" id="PTHR33219">
    <property type="entry name" value="YLMG HOMOLOG PROTEIN 2, CHLOROPLASTIC"/>
    <property type="match status" value="1"/>
</dbReference>
<comment type="caution">
    <text evidence="3">The sequence shown here is derived from an EMBL/GenBank/DDBJ whole genome shotgun (WGS) entry which is preliminary data.</text>
</comment>
<dbReference type="GO" id="GO:0016020">
    <property type="term" value="C:membrane"/>
    <property type="evidence" value="ECO:0007669"/>
    <property type="project" value="InterPro"/>
</dbReference>
<keyword evidence="2" id="KW-0472">Membrane</keyword>
<keyword evidence="3" id="KW-0131">Cell cycle</keyword>
<evidence type="ECO:0000313" key="4">
    <source>
        <dbReference type="Proteomes" id="UP000051181"/>
    </source>
</evidence>
<evidence type="ECO:0000313" key="3">
    <source>
        <dbReference type="EMBL" id="KRK18501.1"/>
    </source>
</evidence>
<feature type="transmembrane region" description="Helical" evidence="2">
    <location>
        <begin position="7"/>
        <end position="37"/>
    </location>
</feature>
<name>A0A0R1F9Z4_9LACO</name>
<reference evidence="3 4" key="1">
    <citation type="journal article" date="2015" name="Genome Announc.">
        <title>Expanding the biotechnology potential of lactobacilli through comparative genomics of 213 strains and associated genera.</title>
        <authorList>
            <person name="Sun Z."/>
            <person name="Harris H.M."/>
            <person name="McCann A."/>
            <person name="Guo C."/>
            <person name="Argimon S."/>
            <person name="Zhang W."/>
            <person name="Yang X."/>
            <person name="Jeffery I.B."/>
            <person name="Cooney J.C."/>
            <person name="Kagawa T.F."/>
            <person name="Liu W."/>
            <person name="Song Y."/>
            <person name="Salvetti E."/>
            <person name="Wrobel A."/>
            <person name="Rasinkangas P."/>
            <person name="Parkhill J."/>
            <person name="Rea M.C."/>
            <person name="O'Sullivan O."/>
            <person name="Ritari J."/>
            <person name="Douillard F.P."/>
            <person name="Paul Ross R."/>
            <person name="Yang R."/>
            <person name="Briner A.E."/>
            <person name="Felis G.E."/>
            <person name="de Vos W.M."/>
            <person name="Barrangou R."/>
            <person name="Klaenhammer T.R."/>
            <person name="Caufield P.W."/>
            <person name="Cui Y."/>
            <person name="Zhang H."/>
            <person name="O'Toole P.W."/>
        </authorList>
    </citation>
    <scope>NUCLEOTIDE SEQUENCE [LARGE SCALE GENOMIC DNA]</scope>
    <source>
        <strain evidence="3 4">DSM 20001</strain>
    </source>
</reference>
<dbReference type="EMBL" id="AZCN01000014">
    <property type="protein sequence ID" value="KRK18501.1"/>
    <property type="molecule type" value="Genomic_DNA"/>
</dbReference>